<keyword evidence="5 10" id="KW-0489">Methyltransferase</keyword>
<dbReference type="InterPro" id="IPR029028">
    <property type="entry name" value="Alpha/beta_knot_MTases"/>
</dbReference>
<dbReference type="InterPro" id="IPR046886">
    <property type="entry name" value="RsmE_MTase_dom"/>
</dbReference>
<dbReference type="Proteomes" id="UP001242010">
    <property type="component" value="Chromosome"/>
</dbReference>
<evidence type="ECO:0000256" key="7">
    <source>
        <dbReference type="ARBA" id="ARBA00022691"/>
    </source>
</evidence>
<dbReference type="InterPro" id="IPR029026">
    <property type="entry name" value="tRNA_m1G_MTases_N"/>
</dbReference>
<evidence type="ECO:0000256" key="4">
    <source>
        <dbReference type="ARBA" id="ARBA00022552"/>
    </source>
</evidence>
<organism evidence="13 14">
    <name type="scientific">Geothrix oryzae</name>
    <dbReference type="NCBI Taxonomy" id="2927975"/>
    <lineage>
        <taxon>Bacteria</taxon>
        <taxon>Pseudomonadati</taxon>
        <taxon>Acidobacteriota</taxon>
        <taxon>Holophagae</taxon>
        <taxon>Holophagales</taxon>
        <taxon>Holophagaceae</taxon>
        <taxon>Geothrix</taxon>
    </lineage>
</organism>
<evidence type="ECO:0000259" key="12">
    <source>
        <dbReference type="Pfam" id="PF20260"/>
    </source>
</evidence>
<evidence type="ECO:0000313" key="13">
    <source>
        <dbReference type="EMBL" id="BDU70802.1"/>
    </source>
</evidence>
<dbReference type="PANTHER" id="PTHR30027:SF3">
    <property type="entry name" value="16S RRNA (URACIL(1498)-N(3))-METHYLTRANSFERASE"/>
    <property type="match status" value="1"/>
</dbReference>
<evidence type="ECO:0000256" key="10">
    <source>
        <dbReference type="PIRNR" id="PIRNR015601"/>
    </source>
</evidence>
<dbReference type="CDD" id="cd18084">
    <property type="entry name" value="RsmE-like"/>
    <property type="match status" value="1"/>
</dbReference>
<dbReference type="PANTHER" id="PTHR30027">
    <property type="entry name" value="RIBOSOMAL RNA SMALL SUBUNIT METHYLTRANSFERASE E"/>
    <property type="match status" value="1"/>
</dbReference>
<dbReference type="SUPFAM" id="SSF75217">
    <property type="entry name" value="alpha/beta knot"/>
    <property type="match status" value="1"/>
</dbReference>
<dbReference type="Gene3D" id="3.40.1280.10">
    <property type="match status" value="1"/>
</dbReference>
<dbReference type="EC" id="2.1.1.193" evidence="10"/>
<dbReference type="NCBIfam" id="TIGR00046">
    <property type="entry name" value="RsmE family RNA methyltransferase"/>
    <property type="match status" value="1"/>
</dbReference>
<proteinExistence type="inferred from homology"/>
<protein>
    <recommendedName>
        <fullName evidence="10">Ribosomal RNA small subunit methyltransferase E</fullName>
        <ecNumber evidence="10">2.1.1.193</ecNumber>
    </recommendedName>
</protein>
<evidence type="ECO:0000313" key="14">
    <source>
        <dbReference type="Proteomes" id="UP001242010"/>
    </source>
</evidence>
<evidence type="ECO:0000256" key="5">
    <source>
        <dbReference type="ARBA" id="ARBA00022603"/>
    </source>
</evidence>
<comment type="subcellular location">
    <subcellularLocation>
        <location evidence="1 10">Cytoplasm</location>
    </subcellularLocation>
</comment>
<comment type="similarity">
    <text evidence="2 10">Belongs to the RNA methyltransferase RsmE family.</text>
</comment>
<evidence type="ECO:0000256" key="2">
    <source>
        <dbReference type="ARBA" id="ARBA00005528"/>
    </source>
</evidence>
<comment type="function">
    <text evidence="8 10">Specifically methylates the N3 position of the uracil ring of uridine 1498 (m3U1498) in 16S rRNA. Acts on the fully assembled 30S ribosomal subunit.</text>
</comment>
<feature type="domain" description="Ribosomal RNA small subunit methyltransferase E PUA-like" evidence="12">
    <location>
        <begin position="32"/>
        <end position="74"/>
    </location>
</feature>
<dbReference type="PIRSF" id="PIRSF015601">
    <property type="entry name" value="MTase_slr0722"/>
    <property type="match status" value="1"/>
</dbReference>
<reference evidence="14" key="1">
    <citation type="journal article" date="2023" name="Int. J. Syst. Evol. Microbiol.">
        <title>Mesoterricola silvestris gen. nov., sp. nov., Mesoterricola sediminis sp. nov., Geothrix oryzae sp. nov., Geothrix edaphica sp. nov., Geothrix rubra sp. nov., and Geothrix limicola sp. nov., six novel members of Acidobacteriota isolated from soils.</title>
        <authorList>
            <person name="Itoh H."/>
            <person name="Sugisawa Y."/>
            <person name="Mise K."/>
            <person name="Xu Z."/>
            <person name="Kuniyasu M."/>
            <person name="Ushijima N."/>
            <person name="Kawano K."/>
            <person name="Kobayashi E."/>
            <person name="Shiratori Y."/>
            <person name="Masuda Y."/>
            <person name="Senoo K."/>
        </authorList>
    </citation>
    <scope>NUCLEOTIDE SEQUENCE [LARGE SCALE GENOMIC DNA]</scope>
    <source>
        <strain evidence="14">Red222</strain>
    </source>
</reference>
<keyword evidence="7 10" id="KW-0949">S-adenosyl-L-methionine</keyword>
<dbReference type="GO" id="GO:0008168">
    <property type="term" value="F:methyltransferase activity"/>
    <property type="evidence" value="ECO:0007669"/>
    <property type="project" value="UniProtKB-KW"/>
</dbReference>
<evidence type="ECO:0000259" key="11">
    <source>
        <dbReference type="Pfam" id="PF04452"/>
    </source>
</evidence>
<evidence type="ECO:0000256" key="3">
    <source>
        <dbReference type="ARBA" id="ARBA00022490"/>
    </source>
</evidence>
<dbReference type="GO" id="GO:0032259">
    <property type="term" value="P:methylation"/>
    <property type="evidence" value="ECO:0007669"/>
    <property type="project" value="UniProtKB-KW"/>
</dbReference>
<evidence type="ECO:0000256" key="1">
    <source>
        <dbReference type="ARBA" id="ARBA00004496"/>
    </source>
</evidence>
<feature type="domain" description="Ribosomal RNA small subunit methyltransferase E methyltransferase" evidence="11">
    <location>
        <begin position="84"/>
        <end position="241"/>
    </location>
</feature>
<keyword evidence="14" id="KW-1185">Reference proteome</keyword>
<dbReference type="InterPro" id="IPR046887">
    <property type="entry name" value="RsmE_PUA-like"/>
</dbReference>
<sequence length="247" mass="26450">MADHGPVSLPRLFLDVPPPAPAAENLAVPLGAEAARHLKALRLKPGAALELVLADQVWTADLAELDRGQAVARLVAPLREDREPPVALVACLPIPAQLSLFDEWLPPLVELGVTLIQPVVYARSEFDAAKTAARMERWARLIQSACEQSHRSRRPELRAPIPFAGLPAWEAPQKWVAYELATGEANPAFRREALAFTSGPEGGITEAEFAALAAAGWAPVSLGRSILRAVTAPVALLGAVQFELGRP</sequence>
<evidence type="ECO:0000256" key="8">
    <source>
        <dbReference type="ARBA" id="ARBA00025699"/>
    </source>
</evidence>
<evidence type="ECO:0000256" key="9">
    <source>
        <dbReference type="ARBA" id="ARBA00047944"/>
    </source>
</evidence>
<gene>
    <name evidence="13" type="ORF">GETHOR_29030</name>
</gene>
<dbReference type="InterPro" id="IPR006700">
    <property type="entry name" value="RsmE"/>
</dbReference>
<keyword evidence="3 10" id="KW-0963">Cytoplasm</keyword>
<accession>A0ABN6V0E7</accession>
<dbReference type="Pfam" id="PF04452">
    <property type="entry name" value="Methyltrans_RNA"/>
    <property type="match status" value="1"/>
</dbReference>
<name>A0ABN6V0E7_9BACT</name>
<comment type="catalytic activity">
    <reaction evidence="9 10">
        <text>uridine(1498) in 16S rRNA + S-adenosyl-L-methionine = N(3)-methyluridine(1498) in 16S rRNA + S-adenosyl-L-homocysteine + H(+)</text>
        <dbReference type="Rhea" id="RHEA:42920"/>
        <dbReference type="Rhea" id="RHEA-COMP:10283"/>
        <dbReference type="Rhea" id="RHEA-COMP:10284"/>
        <dbReference type="ChEBI" id="CHEBI:15378"/>
        <dbReference type="ChEBI" id="CHEBI:57856"/>
        <dbReference type="ChEBI" id="CHEBI:59789"/>
        <dbReference type="ChEBI" id="CHEBI:65315"/>
        <dbReference type="ChEBI" id="CHEBI:74502"/>
        <dbReference type="EC" id="2.1.1.193"/>
    </reaction>
</comment>
<dbReference type="Pfam" id="PF20260">
    <property type="entry name" value="PUA_4"/>
    <property type="match status" value="1"/>
</dbReference>
<keyword evidence="6 10" id="KW-0808">Transferase</keyword>
<evidence type="ECO:0000256" key="6">
    <source>
        <dbReference type="ARBA" id="ARBA00022679"/>
    </source>
</evidence>
<dbReference type="EMBL" id="AP027079">
    <property type="protein sequence ID" value="BDU70802.1"/>
    <property type="molecule type" value="Genomic_DNA"/>
</dbReference>
<keyword evidence="4 10" id="KW-0698">rRNA processing</keyword>